<sequence>MPVEDNDSLQVTSKLCRTRIAPQQQKPPSRANVKMAESFEAVATLIRNGTNVNHSSAVSTRPEESGHVAVSTTDEIGSSHERSTINDHGNTITPASTTSIEPTSEELKRLFSRFEDNTNQTSVQETQSDHNHSRDSFSGSSRVPWNTELSSAEMSRQLSTDSIGAHSQGTSYSVYSFDHIRSLSMYPHGSRMSLHVPSVRSDGSNRSTSPVNSYTTGSDRDSECGLETQNMPLSYFDSFSMIDEEGSKRVKFPIESGYSSAEEGEKDPMNATKEERAKKRAMFELGDDSDEEDQKAGEGFASSVDEQEHDKFDLDIEAQVEERGRYFYKVPKPSMESLLSLRSKLSTTKILSNDEVATARPRLSNSPSLGSIESTPYGVTYSERSTVSLVEFQGQSADNEVSESAPFSSPLSEDHEPSHRRLGLSRRSSVDTIESVFSNTFSMSSASSVEALYGGAQRLSDFLSSQAWLRTLSRLALEKVSPNEFETNLRRSLIQFSVHLRAEATTPTMAKAASVVRRLARNAATLFCRGLESKTRVTSQKKREQPTQDDDGEDEDEDDDELLDDQEEAEEDLKHLELLLSKSVAYQLLEENLSLFVHPDPVRKALFKIWPILHPRDSPLSIEYNMEWEVPKFLESCFIKGQELGKVLTVTGEAFDAQAQSCADYLGGNWREIGPVLLDGLHEVFSHGKAGISKSSESVFFDIKLKSKLNVIPESFASNVTLVVLASHTVHQQMASALSWISAAVRHSSYNVVAYSSTSISSKASIGASPSIAICLEELKPLQREGPCWYPLLPHAVIAKGFPIRERTVGKGLEISFADMTLLSQSMSFTEYSQGLVVEGLRSVLIPMERLLQDDAVQWHLEYKRHQKLPKKRSVSDILAGHRFSNWYKAQDSTKLTEKRCFLGWAEQVAVVIGTAEYSTTEIYYSGALPAPKKCNVKINRISMEASGFGLFGAKGSKSWHTTSVPSKITLELDKDIYDTLADEYLTRLIIYDTEGRISWLLPQPSVMLYMIHKIIARRRYQLFDGEKEVDFRFASPVADGAAEADSELRKLLRLKVQKNHDFKECLSRTVRQVLLLLDQVGDGLKSGITELELNEPAATSCLYGVEFNDMLEMRSSIDIKHAHVDQPWMQMVKDGSVVVFCAGLTQPIVSVSQNLCASYTMVPTLRDLMATTGNVLISILHHNNRGSKGSRLGNTIEWIRDDALIQSHIPDEQVTVFHEQRLRVVKKVHLDPSIHERVRRHASSGFIFTTHRSRKACPEAVASAESATCKIAKDNSVYDKKTLPDLPEDNSSSIASSESEFGFNGERLPTSSISSIESPDFEKESDTSTIQRLPGKMAMVVWNTSDHQPDPVELPNSFGERWMYSGSTSQYGKPRTIRRKTRCVDLASSVNKGKGRAVGEDECV</sequence>
<feature type="compositionally biased region" description="Low complexity" evidence="1">
    <location>
        <begin position="1292"/>
        <end position="1301"/>
    </location>
</feature>
<feature type="compositionally biased region" description="Polar residues" evidence="1">
    <location>
        <begin position="201"/>
        <end position="217"/>
    </location>
</feature>
<feature type="compositionally biased region" description="Acidic residues" evidence="1">
    <location>
        <begin position="547"/>
        <end position="563"/>
    </location>
</feature>
<feature type="region of interest" description="Disordered" evidence="1">
    <location>
        <begin position="194"/>
        <end position="226"/>
    </location>
</feature>
<proteinExistence type="predicted"/>
<protein>
    <submittedName>
        <fullName evidence="2">Uncharacterized protein</fullName>
    </submittedName>
</protein>
<dbReference type="Proteomes" id="UP000235786">
    <property type="component" value="Unassembled WGS sequence"/>
</dbReference>
<evidence type="ECO:0000256" key="1">
    <source>
        <dbReference type="SAM" id="MobiDB-lite"/>
    </source>
</evidence>
<feature type="compositionally biased region" description="Basic and acidic residues" evidence="1">
    <location>
        <begin position="537"/>
        <end position="546"/>
    </location>
</feature>
<feature type="region of interest" description="Disordered" evidence="1">
    <location>
        <begin position="1283"/>
        <end position="1329"/>
    </location>
</feature>
<feature type="region of interest" description="Disordered" evidence="1">
    <location>
        <begin position="284"/>
        <end position="307"/>
    </location>
</feature>
<feature type="region of interest" description="Disordered" evidence="1">
    <location>
        <begin position="116"/>
        <end position="144"/>
    </location>
</feature>
<name>A0A2J6RQU7_HYAVF</name>
<organism evidence="2 3">
    <name type="scientific">Hyaloscypha variabilis (strain UAMH 11265 / GT02V1 / F)</name>
    <name type="common">Meliniomyces variabilis</name>
    <dbReference type="NCBI Taxonomy" id="1149755"/>
    <lineage>
        <taxon>Eukaryota</taxon>
        <taxon>Fungi</taxon>
        <taxon>Dikarya</taxon>
        <taxon>Ascomycota</taxon>
        <taxon>Pezizomycotina</taxon>
        <taxon>Leotiomycetes</taxon>
        <taxon>Helotiales</taxon>
        <taxon>Hyaloscyphaceae</taxon>
        <taxon>Hyaloscypha</taxon>
        <taxon>Hyaloscypha variabilis</taxon>
    </lineage>
</organism>
<dbReference type="OrthoDB" id="1577640at2759"/>
<feature type="compositionally biased region" description="Polar residues" evidence="1">
    <location>
        <begin position="117"/>
        <end position="126"/>
    </location>
</feature>
<feature type="region of interest" description="Disordered" evidence="1">
    <location>
        <begin position="73"/>
        <end position="103"/>
    </location>
</feature>
<dbReference type="STRING" id="1149755.A0A2J6RQU7"/>
<feature type="compositionally biased region" description="Polar residues" evidence="1">
    <location>
        <begin position="86"/>
        <end position="102"/>
    </location>
</feature>
<feature type="region of interest" description="Disordered" evidence="1">
    <location>
        <begin position="394"/>
        <end position="425"/>
    </location>
</feature>
<dbReference type="EMBL" id="KZ613945">
    <property type="protein sequence ID" value="PMD40898.1"/>
    <property type="molecule type" value="Genomic_DNA"/>
</dbReference>
<feature type="region of interest" description="Disordered" evidence="1">
    <location>
        <begin position="537"/>
        <end position="563"/>
    </location>
</feature>
<gene>
    <name evidence="2" type="ORF">L207DRAFT_633843</name>
</gene>
<evidence type="ECO:0000313" key="3">
    <source>
        <dbReference type="Proteomes" id="UP000235786"/>
    </source>
</evidence>
<keyword evidence="3" id="KW-1185">Reference proteome</keyword>
<accession>A0A2J6RQU7</accession>
<evidence type="ECO:0000313" key="2">
    <source>
        <dbReference type="EMBL" id="PMD40898.1"/>
    </source>
</evidence>
<reference evidence="2 3" key="1">
    <citation type="submission" date="2016-04" db="EMBL/GenBank/DDBJ databases">
        <title>A degradative enzymes factory behind the ericoid mycorrhizal symbiosis.</title>
        <authorList>
            <consortium name="DOE Joint Genome Institute"/>
            <person name="Martino E."/>
            <person name="Morin E."/>
            <person name="Grelet G."/>
            <person name="Kuo A."/>
            <person name="Kohler A."/>
            <person name="Daghino S."/>
            <person name="Barry K."/>
            <person name="Choi C."/>
            <person name="Cichocki N."/>
            <person name="Clum A."/>
            <person name="Copeland A."/>
            <person name="Hainaut M."/>
            <person name="Haridas S."/>
            <person name="Labutti K."/>
            <person name="Lindquist E."/>
            <person name="Lipzen A."/>
            <person name="Khouja H.-R."/>
            <person name="Murat C."/>
            <person name="Ohm R."/>
            <person name="Olson A."/>
            <person name="Spatafora J."/>
            <person name="Veneault-Fourrey C."/>
            <person name="Henrissat B."/>
            <person name="Grigoriev I."/>
            <person name="Martin F."/>
            <person name="Perotto S."/>
        </authorList>
    </citation>
    <scope>NUCLEOTIDE SEQUENCE [LARGE SCALE GENOMIC DNA]</scope>
    <source>
        <strain evidence="2 3">F</strain>
    </source>
</reference>